<dbReference type="CDD" id="cd05246">
    <property type="entry name" value="dTDP_GD_SDR_e"/>
    <property type="match status" value="1"/>
</dbReference>
<evidence type="ECO:0000256" key="8">
    <source>
        <dbReference type="RuleBase" id="RU004473"/>
    </source>
</evidence>
<evidence type="ECO:0000256" key="4">
    <source>
        <dbReference type="ARBA" id="ARBA00011990"/>
    </source>
</evidence>
<evidence type="ECO:0000256" key="3">
    <source>
        <dbReference type="ARBA" id="ARBA00008178"/>
    </source>
</evidence>
<keyword evidence="12" id="KW-1185">Reference proteome</keyword>
<sequence length="359" mass="39677">MLVTGGMGFIGSNFVLYWLDRHPEDRIINLDALTYAGNPDNVASVCHLPNYRFIRGDISDAACVQRIFREERIDTVVHFAAESHVDRSIADPQLFVRTNVLGTQCLLEEARRHCVTKFVHISTDEVYGTLGQEGRFTESTPLAPNSPYSASKAGSDLLARAYYETFNLPVVITRCSNNYGPYQFPEKLLPTVITRALQNMPIPIYGNGLNVRDWLYVEDHCSAIERVIRSGTPGQVYNVGGGNERTNLQIVQNVLAELGKPTSLIQFVPDRPGHDLRYAIDAGKLRRKLGWQPRYTLERGLKLSVAWYLEHGSWWRKLLKAPSPDDPAAAPDTADSSGPSGTSAAASVLSEKTAKGGGT</sequence>
<proteinExistence type="inferred from homology"/>
<comment type="catalytic activity">
    <reaction evidence="1 8">
        <text>dTDP-alpha-D-glucose = dTDP-4-dehydro-6-deoxy-alpha-D-glucose + H2O</text>
        <dbReference type="Rhea" id="RHEA:17221"/>
        <dbReference type="ChEBI" id="CHEBI:15377"/>
        <dbReference type="ChEBI" id="CHEBI:57477"/>
        <dbReference type="ChEBI" id="CHEBI:57649"/>
        <dbReference type="EC" id="4.2.1.46"/>
    </reaction>
</comment>
<dbReference type="EC" id="4.2.1.46" evidence="4 8"/>
<dbReference type="InterPro" id="IPR036291">
    <property type="entry name" value="NAD(P)-bd_dom_sf"/>
</dbReference>
<evidence type="ECO:0000259" key="10">
    <source>
        <dbReference type="Pfam" id="PF16363"/>
    </source>
</evidence>
<dbReference type="NCBIfam" id="TIGR01181">
    <property type="entry name" value="dTDP_gluc_dehyt"/>
    <property type="match status" value="1"/>
</dbReference>
<dbReference type="GO" id="GO:0008460">
    <property type="term" value="F:dTDP-glucose 4,6-dehydratase activity"/>
    <property type="evidence" value="ECO:0007669"/>
    <property type="project" value="UniProtKB-EC"/>
</dbReference>
<reference evidence="11 12" key="1">
    <citation type="submission" date="2019-03" db="EMBL/GenBank/DDBJ databases">
        <title>This is whole genome sequence of Paenibacillus sp MS74 strain.</title>
        <authorList>
            <person name="Trinh H.N."/>
        </authorList>
    </citation>
    <scope>NUCLEOTIDE SEQUENCE [LARGE SCALE GENOMIC DNA]</scope>
    <source>
        <strain evidence="11 12">MS74</strain>
    </source>
</reference>
<dbReference type="Gene3D" id="3.40.50.720">
    <property type="entry name" value="NAD(P)-binding Rossmann-like Domain"/>
    <property type="match status" value="1"/>
</dbReference>
<feature type="compositionally biased region" description="Low complexity" evidence="9">
    <location>
        <begin position="326"/>
        <end position="347"/>
    </location>
</feature>
<gene>
    <name evidence="11" type="primary">rfbB</name>
    <name evidence="11" type="ORF">E1757_13160</name>
</gene>
<feature type="domain" description="NAD(P)-binding" evidence="10">
    <location>
        <begin position="2"/>
        <end position="302"/>
    </location>
</feature>
<keyword evidence="6" id="KW-0520">NAD</keyword>
<evidence type="ECO:0000313" key="12">
    <source>
        <dbReference type="Proteomes" id="UP000295636"/>
    </source>
</evidence>
<evidence type="ECO:0000256" key="2">
    <source>
        <dbReference type="ARBA" id="ARBA00001911"/>
    </source>
</evidence>
<accession>A0A4R5KRX8</accession>
<dbReference type="SUPFAM" id="SSF51735">
    <property type="entry name" value="NAD(P)-binding Rossmann-fold domains"/>
    <property type="match status" value="1"/>
</dbReference>
<evidence type="ECO:0000256" key="1">
    <source>
        <dbReference type="ARBA" id="ARBA00001539"/>
    </source>
</evidence>
<evidence type="ECO:0000256" key="6">
    <source>
        <dbReference type="ARBA" id="ARBA00023027"/>
    </source>
</evidence>
<keyword evidence="7 8" id="KW-0456">Lyase</keyword>
<dbReference type="AlphaFoldDB" id="A0A4R5KRX8"/>
<comment type="caution">
    <text evidence="11">The sequence shown here is derived from an EMBL/GenBank/DDBJ whole genome shotgun (WGS) entry which is preliminary data.</text>
</comment>
<dbReference type="EMBL" id="SMRT01000005">
    <property type="protein sequence ID" value="TDF97745.1"/>
    <property type="molecule type" value="Genomic_DNA"/>
</dbReference>
<dbReference type="Proteomes" id="UP000295636">
    <property type="component" value="Unassembled WGS sequence"/>
</dbReference>
<dbReference type="OrthoDB" id="9811743at2"/>
<dbReference type="FunFam" id="3.40.50.720:FF:000304">
    <property type="entry name" value="UDP-glucose 4,6-dehydratase"/>
    <property type="match status" value="1"/>
</dbReference>
<evidence type="ECO:0000256" key="7">
    <source>
        <dbReference type="ARBA" id="ARBA00023239"/>
    </source>
</evidence>
<dbReference type="Gene3D" id="3.90.25.10">
    <property type="entry name" value="UDP-galactose 4-epimerase, domain 1"/>
    <property type="match status" value="1"/>
</dbReference>
<protein>
    <recommendedName>
        <fullName evidence="5 8">dTDP-glucose 4,6-dehydratase</fullName>
        <ecNumber evidence="4 8">4.2.1.46</ecNumber>
    </recommendedName>
</protein>
<dbReference type="PANTHER" id="PTHR43000">
    <property type="entry name" value="DTDP-D-GLUCOSE 4,6-DEHYDRATASE-RELATED"/>
    <property type="match status" value="1"/>
</dbReference>
<dbReference type="InterPro" id="IPR005888">
    <property type="entry name" value="dTDP_Gluc_deHydtase"/>
</dbReference>
<name>A0A4R5KRX8_9BACL</name>
<dbReference type="InterPro" id="IPR016040">
    <property type="entry name" value="NAD(P)-bd_dom"/>
</dbReference>
<dbReference type="Pfam" id="PF16363">
    <property type="entry name" value="GDP_Man_Dehyd"/>
    <property type="match status" value="1"/>
</dbReference>
<feature type="region of interest" description="Disordered" evidence="9">
    <location>
        <begin position="321"/>
        <end position="359"/>
    </location>
</feature>
<organism evidence="11 12">
    <name type="scientific">Paenibacillus piri</name>
    <dbReference type="NCBI Taxonomy" id="2547395"/>
    <lineage>
        <taxon>Bacteria</taxon>
        <taxon>Bacillati</taxon>
        <taxon>Bacillota</taxon>
        <taxon>Bacilli</taxon>
        <taxon>Bacillales</taxon>
        <taxon>Paenibacillaceae</taxon>
        <taxon>Paenibacillus</taxon>
    </lineage>
</organism>
<evidence type="ECO:0000256" key="5">
    <source>
        <dbReference type="ARBA" id="ARBA00016977"/>
    </source>
</evidence>
<comment type="cofactor">
    <cofactor evidence="2 8">
        <name>NAD(+)</name>
        <dbReference type="ChEBI" id="CHEBI:57540"/>
    </cofactor>
</comment>
<evidence type="ECO:0000313" key="11">
    <source>
        <dbReference type="EMBL" id="TDF97745.1"/>
    </source>
</evidence>
<comment type="similarity">
    <text evidence="3 8">Belongs to the NAD(P)-dependent epimerase/dehydratase family. dTDP-glucose dehydratase subfamily.</text>
</comment>
<evidence type="ECO:0000256" key="9">
    <source>
        <dbReference type="SAM" id="MobiDB-lite"/>
    </source>
</evidence>
<dbReference type="GO" id="GO:0009225">
    <property type="term" value="P:nucleotide-sugar metabolic process"/>
    <property type="evidence" value="ECO:0007669"/>
    <property type="project" value="InterPro"/>
</dbReference>